<feature type="coiled-coil region" evidence="3">
    <location>
        <begin position="74"/>
        <end position="101"/>
    </location>
</feature>
<evidence type="ECO:0000256" key="2">
    <source>
        <dbReference type="ARBA" id="ARBA00022737"/>
    </source>
</evidence>
<evidence type="ECO:0000256" key="1">
    <source>
        <dbReference type="ARBA" id="ARBA00022441"/>
    </source>
</evidence>
<dbReference type="SUPFAM" id="SSF117281">
    <property type="entry name" value="Kelch motif"/>
    <property type="match status" value="2"/>
</dbReference>
<dbReference type="Proteomes" id="UP001497512">
    <property type="component" value="Chromosome 5"/>
</dbReference>
<protein>
    <submittedName>
        <fullName evidence="4">Uncharacterized protein</fullName>
    </submittedName>
</protein>
<dbReference type="EMBL" id="OZ019897">
    <property type="protein sequence ID" value="CAK9226782.1"/>
    <property type="molecule type" value="Genomic_DNA"/>
</dbReference>
<evidence type="ECO:0000313" key="5">
    <source>
        <dbReference type="Proteomes" id="UP001497512"/>
    </source>
</evidence>
<proteinExistence type="predicted"/>
<accession>A0ABP0UPQ9</accession>
<evidence type="ECO:0000256" key="3">
    <source>
        <dbReference type="SAM" id="Coils"/>
    </source>
</evidence>
<dbReference type="Pfam" id="PF24681">
    <property type="entry name" value="Kelch_KLHDC2_KLHL20_DRC7"/>
    <property type="match status" value="1"/>
</dbReference>
<reference evidence="4" key="1">
    <citation type="submission" date="2024-02" db="EMBL/GenBank/DDBJ databases">
        <authorList>
            <consortium name="ELIXIR-Norway"/>
            <consortium name="Elixir Norway"/>
        </authorList>
    </citation>
    <scope>NUCLEOTIDE SEQUENCE</scope>
</reference>
<dbReference type="PANTHER" id="PTHR46093">
    <property type="entry name" value="ACYL-COA-BINDING DOMAIN-CONTAINING PROTEIN 5"/>
    <property type="match status" value="1"/>
</dbReference>
<sequence>MARETQQQQQQQQQMEKIHDSVLDAIHNALSKESLIKKLVLPFNETLSSARSRGVAAAGPSSSSRWEWQKNTALLVLENRNQQLQHLLTQAERDAVEHEARAHKDRRVLGEALQRSKEEALLLARARDMRARLIEQMQVMARSKQLQATLCTWRHFCGRSRKTRALQRAERLWTARHMLKLFDAFVIGCHRRKQSYHSIVVAARHRSKVLLLSTLRLWWRASLLRQDAKNRLEKFMSYWSQYRLRSVVVSWHTHCIHLTLQILNEKRVIRMLYFNRLRSAWREWHLHVTMAREKKANAELFMFLKLAGSCLESWHNLLIRKKQRLKRLELGGHQRQVFMVRAAMTVWFQRARMAAVMATRLTWFLKRKQRKTKWIVMVKWCQHVMKMREARTARTKFLKKLEKQCMKWAFEAIRKRSINKALLEWWQQQQSNRIRASVMRLWLQEIKDRQTTQLWVQHMHVHWRNRQLLKHFSSWLVYTEACRRMSAEDKLCEAEARVELLETQLNGAAHVQSEMELLVAGFETERSCMMDDAGTAIARTPCWISGFLDVELRWSRPAMENKWLPAARAGHSAVSLQLGSKNPPSTVVVFGGYNGQECFNDVLIFDCGDMYWEKPAVSVALGSVCPPPMRNHSACPLGASRMLLFGGFDGATEFSDVSLLTFIDQGFSCEWSQPERQLGAVPGSFSHHTCCITQDEKQMIVFGGYRSGVGHLNETWLLDLQLMAWTSPDYVVGVPPSPRRSHAAAIIEKCMFVFGGYNGKEHFADLHILDLESLAWQLCVQVCGDLPSPRRQHAMAAVGKHLVIHGGYDGQKYLDDIYSFNTESRIWKRWPIIAPCKEEGASVDNSQSYGRSMQTMVVARQQLVVFGGVCDQGALQDVLFLENAAAISGLQLQRSLSEETAKVHKLQVKVVKHEKAFQVKSTELTLAQTKILQLQSALKVEGKKRSSAIEGQQVLLEKLRKARDNSRTLVETCCRFLTHKIRVGGKARESPETGDPV</sequence>
<evidence type="ECO:0000313" key="4">
    <source>
        <dbReference type="EMBL" id="CAK9226782.1"/>
    </source>
</evidence>
<gene>
    <name evidence="4" type="ORF">CSSPTR1EN2_LOCUS18411</name>
</gene>
<keyword evidence="5" id="KW-1185">Reference proteome</keyword>
<dbReference type="Gene3D" id="2.120.10.80">
    <property type="entry name" value="Kelch-type beta propeller"/>
    <property type="match status" value="2"/>
</dbReference>
<dbReference type="InterPro" id="IPR015915">
    <property type="entry name" value="Kelch-typ_b-propeller"/>
</dbReference>
<dbReference type="PANTHER" id="PTHR46093:SF3">
    <property type="entry name" value="ACYL-COA-BINDING DOMAIN-CONTAINING PROTEIN 4"/>
    <property type="match status" value="1"/>
</dbReference>
<name>A0ABP0UPQ9_9BRYO</name>
<keyword evidence="3" id="KW-0175">Coiled coil</keyword>
<keyword evidence="1" id="KW-0880">Kelch repeat</keyword>
<keyword evidence="2" id="KW-0677">Repeat</keyword>
<organism evidence="4 5">
    <name type="scientific">Sphagnum troendelagicum</name>
    <dbReference type="NCBI Taxonomy" id="128251"/>
    <lineage>
        <taxon>Eukaryota</taxon>
        <taxon>Viridiplantae</taxon>
        <taxon>Streptophyta</taxon>
        <taxon>Embryophyta</taxon>
        <taxon>Bryophyta</taxon>
        <taxon>Sphagnophytina</taxon>
        <taxon>Sphagnopsida</taxon>
        <taxon>Sphagnales</taxon>
        <taxon>Sphagnaceae</taxon>
        <taxon>Sphagnum</taxon>
    </lineage>
</organism>